<dbReference type="Proteomes" id="UP000695000">
    <property type="component" value="Unplaced"/>
</dbReference>
<dbReference type="PANTHER" id="PTHR24096">
    <property type="entry name" value="LONG-CHAIN-FATTY-ACID--COA LIGASE"/>
    <property type="match status" value="1"/>
</dbReference>
<feature type="domain" description="AMP-dependent synthetase/ligase" evidence="5">
    <location>
        <begin position="33"/>
        <end position="403"/>
    </location>
</feature>
<dbReference type="PANTHER" id="PTHR24096:SF149">
    <property type="entry name" value="AMP-BINDING DOMAIN-CONTAINING PROTEIN-RELATED"/>
    <property type="match status" value="1"/>
</dbReference>
<dbReference type="PROSITE" id="PS00455">
    <property type="entry name" value="AMP_BINDING"/>
    <property type="match status" value="1"/>
</dbReference>
<proteinExistence type="inferred from homology"/>
<dbReference type="InterPro" id="IPR045851">
    <property type="entry name" value="AMP-bd_C_sf"/>
</dbReference>
<evidence type="ECO:0000256" key="2">
    <source>
        <dbReference type="ARBA" id="ARBA00006432"/>
    </source>
</evidence>
<dbReference type="Gene3D" id="2.30.38.10">
    <property type="entry name" value="Luciferase, Domain 3"/>
    <property type="match status" value="1"/>
</dbReference>
<dbReference type="InterPro" id="IPR020845">
    <property type="entry name" value="AMP-binding_CS"/>
</dbReference>
<dbReference type="InterPro" id="IPR000873">
    <property type="entry name" value="AMP-dep_synth/lig_dom"/>
</dbReference>
<dbReference type="Gene3D" id="3.30.300.30">
    <property type="match status" value="1"/>
</dbReference>
<keyword evidence="3" id="KW-0436">Ligase</keyword>
<comment type="subcellular location">
    <subcellularLocation>
        <location evidence="1">Peroxisome</location>
    </subcellularLocation>
</comment>
<reference evidence="8" key="1">
    <citation type="submission" date="2025-08" db="UniProtKB">
        <authorList>
            <consortium name="RefSeq"/>
        </authorList>
    </citation>
    <scope>IDENTIFICATION</scope>
    <source>
        <tissue evidence="8">Whole Larva</tissue>
    </source>
</reference>
<gene>
    <name evidence="8" type="primary">LOC108565903</name>
</gene>
<dbReference type="GeneID" id="108565903"/>
<protein>
    <submittedName>
        <fullName evidence="8">4-coumarate--CoA ligase 1-like</fullName>
    </submittedName>
</protein>
<dbReference type="InterPro" id="IPR025110">
    <property type="entry name" value="AMP-bd_C"/>
</dbReference>
<evidence type="ECO:0000256" key="1">
    <source>
        <dbReference type="ARBA" id="ARBA00004275"/>
    </source>
</evidence>
<organism evidence="7 8">
    <name type="scientific">Nicrophorus vespilloides</name>
    <name type="common">Boreal carrion beetle</name>
    <dbReference type="NCBI Taxonomy" id="110193"/>
    <lineage>
        <taxon>Eukaryota</taxon>
        <taxon>Metazoa</taxon>
        <taxon>Ecdysozoa</taxon>
        <taxon>Arthropoda</taxon>
        <taxon>Hexapoda</taxon>
        <taxon>Insecta</taxon>
        <taxon>Pterygota</taxon>
        <taxon>Neoptera</taxon>
        <taxon>Endopterygota</taxon>
        <taxon>Coleoptera</taxon>
        <taxon>Polyphaga</taxon>
        <taxon>Staphyliniformia</taxon>
        <taxon>Silphidae</taxon>
        <taxon>Nicrophorinae</taxon>
        <taxon>Nicrophorus</taxon>
    </lineage>
</organism>
<keyword evidence="7" id="KW-1185">Reference proteome</keyword>
<name>A0ABM1N2M1_NICVS</name>
<dbReference type="SUPFAM" id="SSF56801">
    <property type="entry name" value="Acetyl-CoA synthetase-like"/>
    <property type="match status" value="1"/>
</dbReference>
<feature type="domain" description="AMP-binding enzyme C-terminal" evidence="6">
    <location>
        <begin position="455"/>
        <end position="531"/>
    </location>
</feature>
<evidence type="ECO:0000313" key="8">
    <source>
        <dbReference type="RefSeq" id="XP_017781071.1"/>
    </source>
</evidence>
<sequence>MDRLNEENVICGEEVEMSIDSSLGELELLLLRAHGDKVVQVDVETGEKLTASLALNRAVALAKWLIQNGVKPGDAISINSENRLEFVIVPLATFLVGAVFAPLNPEYTTGELNHVLNLSKPKIVFCSNLTVKNMLAVIKDQSNIQKLVLFGSKVSANSNITMYRDIIKEVKEDQPADEEFEAVLIDPKEAVATILCSSGTTGLPKGVMTTHSNMTAFIEIARIRIQEMLESESNSSGTVTFGLTPFFHSMGFMSMYMNFIAGNLVVVMRKFKTKLFLEGIAKYKVTTLVVPPPIILILNKHPLVKNYDLSSLRDVRAGAAPMGKEMEKEVKDRLKLQHISQNYGMTETTLGVLMTRYNECKFGSVGQIVPTMKVKIVDEDGRALGPNQEGELCFKGPMIMKGYVGDPVSTANTIDKDGWLHTGDIGYYDNDKYFFIVDRIKELIKYKAFQVAPAELEALLLQHPSVTDSAVVGLPDEEAGELPLAFIVKKSGVKVSEKELLDYVAGNVSRQKRLTGGVIFIEEIPRNPSGKILRRVLKERAKVMKSKAKL</sequence>
<evidence type="ECO:0000256" key="4">
    <source>
        <dbReference type="ARBA" id="ARBA00023140"/>
    </source>
</evidence>
<dbReference type="Pfam" id="PF00501">
    <property type="entry name" value="AMP-binding"/>
    <property type="match status" value="1"/>
</dbReference>
<dbReference type="Gene3D" id="3.40.50.980">
    <property type="match status" value="2"/>
</dbReference>
<dbReference type="RefSeq" id="XP_017781071.1">
    <property type="nucleotide sequence ID" value="XM_017925582.1"/>
</dbReference>
<dbReference type="Pfam" id="PF13193">
    <property type="entry name" value="AMP-binding_C"/>
    <property type="match status" value="1"/>
</dbReference>
<accession>A0ABM1N2M1</accession>
<evidence type="ECO:0000256" key="3">
    <source>
        <dbReference type="ARBA" id="ARBA00022598"/>
    </source>
</evidence>
<evidence type="ECO:0000259" key="6">
    <source>
        <dbReference type="Pfam" id="PF13193"/>
    </source>
</evidence>
<evidence type="ECO:0000313" key="7">
    <source>
        <dbReference type="Proteomes" id="UP000695000"/>
    </source>
</evidence>
<keyword evidence="4" id="KW-0576">Peroxisome</keyword>
<comment type="similarity">
    <text evidence="2">Belongs to the ATP-dependent AMP-binding enzyme family.</text>
</comment>
<evidence type="ECO:0000259" key="5">
    <source>
        <dbReference type="Pfam" id="PF00501"/>
    </source>
</evidence>
<dbReference type="CDD" id="cd05911">
    <property type="entry name" value="Firefly_Luc_like"/>
    <property type="match status" value="1"/>
</dbReference>